<dbReference type="InterPro" id="IPR003507">
    <property type="entry name" value="S66_fam"/>
</dbReference>
<evidence type="ECO:0000313" key="6">
    <source>
        <dbReference type="EMBL" id="WMT08404.1"/>
    </source>
</evidence>
<dbReference type="GeneID" id="84216406"/>
<feature type="domain" description="LD-carboxypeptidase C-terminal" evidence="4">
    <location>
        <begin position="203"/>
        <end position="329"/>
    </location>
</feature>
<dbReference type="CDD" id="cd07062">
    <property type="entry name" value="Peptidase_S66_mccF_like"/>
    <property type="match status" value="1"/>
</dbReference>
<dbReference type="EMBL" id="CP101873">
    <property type="protein sequence ID" value="WMT08404.1"/>
    <property type="molecule type" value="Genomic_DNA"/>
</dbReference>
<dbReference type="PIRSF" id="PIRSF028757">
    <property type="entry name" value="LD-carboxypeptidase"/>
    <property type="match status" value="1"/>
</dbReference>
<dbReference type="PANTHER" id="PTHR30237:SF4">
    <property type="entry name" value="LD-CARBOXYPEPTIDASE C-TERMINAL DOMAIN-CONTAINING PROTEIN"/>
    <property type="match status" value="1"/>
</dbReference>
<dbReference type="Proteomes" id="UP001224926">
    <property type="component" value="Chromosome"/>
</dbReference>
<evidence type="ECO:0000259" key="4">
    <source>
        <dbReference type="Pfam" id="PF17676"/>
    </source>
</evidence>
<comment type="similarity">
    <text evidence="1">Belongs to the peptidase S66 family.</text>
</comment>
<keyword evidence="2" id="KW-0378">Hydrolase</keyword>
<gene>
    <name evidence="6" type="ORF">NP511_01945</name>
    <name evidence="5" type="ORF">NP511_20660</name>
</gene>
<accession>A0AAF0T6C0</accession>
<dbReference type="PANTHER" id="PTHR30237">
    <property type="entry name" value="MURAMOYLTETRAPEPTIDE CARBOXYPEPTIDASE"/>
    <property type="match status" value="1"/>
</dbReference>
<evidence type="ECO:0000313" key="5">
    <source>
        <dbReference type="EMBL" id="WMT07772.1"/>
    </source>
</evidence>
<feature type="domain" description="LD-carboxypeptidase N-terminal" evidence="3">
    <location>
        <begin position="16"/>
        <end position="133"/>
    </location>
</feature>
<dbReference type="Pfam" id="PF02016">
    <property type="entry name" value="Peptidase_S66"/>
    <property type="match status" value="1"/>
</dbReference>
<dbReference type="GeneID" id="39864877"/>
<sequence>MPSPIHPPPAQPGDTVAILAPSSMVASQDCIDIAVERLRSRFDLEPVLYETAQQNGEYLREHPRERAADVMRAFEDPDISAAIAVFGGDDQLRILKHLDPDILRENPTRFFGYSDNCNLSLYLWNLGIVSYSGGQVMPDLACDPELHSYTAEYLRRAFFEERLGELHPASEWSDRFYDFDTGEPREWFDNHGWEWYGPSTTVEGRLWGGCFEIISWHLQTERYVPDTSDLEGAVLVLETADDAPDAERIGWTLMCMGERGLLQQFDAVLVGRPATFAADVNREEYCAAQREAILEQIERYNPGIPLVFGLDYGHTDPCIPLPLGADVTVDATKEQISV</sequence>
<evidence type="ECO:0000256" key="2">
    <source>
        <dbReference type="ARBA" id="ARBA00022801"/>
    </source>
</evidence>
<evidence type="ECO:0000313" key="7">
    <source>
        <dbReference type="Proteomes" id="UP001224926"/>
    </source>
</evidence>
<dbReference type="SUPFAM" id="SSF52317">
    <property type="entry name" value="Class I glutamine amidotransferase-like"/>
    <property type="match status" value="1"/>
</dbReference>
<dbReference type="InterPro" id="IPR040921">
    <property type="entry name" value="Peptidase_S66C"/>
</dbReference>
<dbReference type="Pfam" id="PF17676">
    <property type="entry name" value="Peptidase_S66C"/>
    <property type="match status" value="1"/>
</dbReference>
<dbReference type="EMBL" id="CP101873">
    <property type="protein sequence ID" value="WMT07772.1"/>
    <property type="molecule type" value="Genomic_DNA"/>
</dbReference>
<proteinExistence type="inferred from homology"/>
<dbReference type="InterPro" id="IPR027461">
    <property type="entry name" value="Carboxypeptidase_A_C_sf"/>
</dbReference>
<evidence type="ECO:0000256" key="1">
    <source>
        <dbReference type="ARBA" id="ARBA00010233"/>
    </source>
</evidence>
<reference evidence="6 7" key="1">
    <citation type="submission" date="2022-07" db="EMBL/GenBank/DDBJ databases">
        <title>Two temperate virus in Haloterrigena jeotgali A29.</title>
        <authorList>
            <person name="Deng X."/>
        </authorList>
    </citation>
    <scope>NUCLEOTIDE SEQUENCE [LARGE SCALE GENOMIC DNA]</scope>
    <source>
        <strain evidence="6 7">A29</strain>
    </source>
</reference>
<organism evidence="6 7">
    <name type="scientific">Natrinema thermotolerans</name>
    <dbReference type="NCBI Taxonomy" id="121872"/>
    <lineage>
        <taxon>Archaea</taxon>
        <taxon>Methanobacteriati</taxon>
        <taxon>Methanobacteriota</taxon>
        <taxon>Stenosarchaea group</taxon>
        <taxon>Halobacteria</taxon>
        <taxon>Halobacteriales</taxon>
        <taxon>Natrialbaceae</taxon>
        <taxon>Natrinema</taxon>
    </lineage>
</organism>
<protein>
    <submittedName>
        <fullName evidence="6">LD-carboxypeptidase</fullName>
    </submittedName>
</protein>
<dbReference type="GO" id="GO:0016787">
    <property type="term" value="F:hydrolase activity"/>
    <property type="evidence" value="ECO:0007669"/>
    <property type="project" value="UniProtKB-KW"/>
</dbReference>
<dbReference type="RefSeq" id="WP_049964188.1">
    <property type="nucleotide sequence ID" value="NZ_CP101873.1"/>
</dbReference>
<dbReference type="InterPro" id="IPR040449">
    <property type="entry name" value="Peptidase_S66_N"/>
</dbReference>
<dbReference type="InterPro" id="IPR029062">
    <property type="entry name" value="Class_I_gatase-like"/>
</dbReference>
<dbReference type="SUPFAM" id="SSF141986">
    <property type="entry name" value="LD-carboxypeptidase A C-terminal domain-like"/>
    <property type="match status" value="1"/>
</dbReference>
<dbReference type="Gene3D" id="3.40.50.10740">
    <property type="entry name" value="Class I glutamine amidotransferase-like"/>
    <property type="match status" value="1"/>
</dbReference>
<dbReference type="InterPro" id="IPR027478">
    <property type="entry name" value="LdcA_N"/>
</dbReference>
<dbReference type="AlphaFoldDB" id="A0AAF0T6C0"/>
<evidence type="ECO:0000259" key="3">
    <source>
        <dbReference type="Pfam" id="PF02016"/>
    </source>
</evidence>
<name>A0AAF0T6C0_9EURY</name>
<dbReference type="Gene3D" id="3.50.30.60">
    <property type="entry name" value="LD-carboxypeptidase A C-terminal domain-like"/>
    <property type="match status" value="1"/>
</dbReference>
<keyword evidence="7" id="KW-1185">Reference proteome</keyword>